<comment type="caution">
    <text evidence="2">The sequence shown here is derived from an EMBL/GenBank/DDBJ whole genome shotgun (WGS) entry which is preliminary data.</text>
</comment>
<feature type="compositionally biased region" description="Acidic residues" evidence="1">
    <location>
        <begin position="153"/>
        <end position="167"/>
    </location>
</feature>
<feature type="compositionally biased region" description="Basic and acidic residues" evidence="1">
    <location>
        <begin position="141"/>
        <end position="151"/>
    </location>
</feature>
<evidence type="ECO:0000313" key="3">
    <source>
        <dbReference type="Proteomes" id="UP000075714"/>
    </source>
</evidence>
<organism evidence="2 3">
    <name type="scientific">Gonium pectorale</name>
    <name type="common">Green alga</name>
    <dbReference type="NCBI Taxonomy" id="33097"/>
    <lineage>
        <taxon>Eukaryota</taxon>
        <taxon>Viridiplantae</taxon>
        <taxon>Chlorophyta</taxon>
        <taxon>core chlorophytes</taxon>
        <taxon>Chlorophyceae</taxon>
        <taxon>CS clade</taxon>
        <taxon>Chlamydomonadales</taxon>
        <taxon>Volvocaceae</taxon>
        <taxon>Gonium</taxon>
    </lineage>
</organism>
<dbReference type="EMBL" id="LSYV01000089">
    <property type="protein sequence ID" value="KXZ43519.1"/>
    <property type="molecule type" value="Genomic_DNA"/>
</dbReference>
<sequence>MTWKTPRGDRILRGCEAKLYASALATMMDFETYSGGEGLNWGEPLAEGPFERLTLAQQYTVLEEVSYALLKPTPSCLFLTAIRENAVFYVYAWLQGQFADDCESAEEVWGPLVLEALRKPARDTRARRRWDAIACARAEAGRREAAERGAEGEGSEGEQQEEGEPGEGEGRCAKRPRHGREEELQQQPQPAARSAAAEATAPGAAAVAADAAPAPATAAAAAAGGGEEDWYDEDDERDEESTARIGCMGGWVGG</sequence>
<protein>
    <submittedName>
        <fullName evidence="2">Uncharacterized protein</fullName>
    </submittedName>
</protein>
<dbReference type="AlphaFoldDB" id="A0A150G0Y8"/>
<reference evidence="3" key="1">
    <citation type="journal article" date="2016" name="Nat. Commun.">
        <title>The Gonium pectorale genome demonstrates co-option of cell cycle regulation during the evolution of multicellularity.</title>
        <authorList>
            <person name="Hanschen E.R."/>
            <person name="Marriage T.N."/>
            <person name="Ferris P.J."/>
            <person name="Hamaji T."/>
            <person name="Toyoda A."/>
            <person name="Fujiyama A."/>
            <person name="Neme R."/>
            <person name="Noguchi H."/>
            <person name="Minakuchi Y."/>
            <person name="Suzuki M."/>
            <person name="Kawai-Toyooka H."/>
            <person name="Smith D.R."/>
            <person name="Sparks H."/>
            <person name="Anderson J."/>
            <person name="Bakaric R."/>
            <person name="Luria V."/>
            <person name="Karger A."/>
            <person name="Kirschner M.W."/>
            <person name="Durand P.M."/>
            <person name="Michod R.E."/>
            <person name="Nozaki H."/>
            <person name="Olson B.J."/>
        </authorList>
    </citation>
    <scope>NUCLEOTIDE SEQUENCE [LARGE SCALE GENOMIC DNA]</scope>
    <source>
        <strain evidence="3">NIES-2863</strain>
    </source>
</reference>
<feature type="compositionally biased region" description="Acidic residues" evidence="1">
    <location>
        <begin position="226"/>
        <end position="239"/>
    </location>
</feature>
<evidence type="ECO:0000313" key="2">
    <source>
        <dbReference type="EMBL" id="KXZ43519.1"/>
    </source>
</evidence>
<evidence type="ECO:0000256" key="1">
    <source>
        <dbReference type="SAM" id="MobiDB-lite"/>
    </source>
</evidence>
<gene>
    <name evidence="2" type="ORF">GPECTOR_88g462</name>
</gene>
<feature type="compositionally biased region" description="Low complexity" evidence="1">
    <location>
        <begin position="185"/>
        <end position="222"/>
    </location>
</feature>
<accession>A0A150G0Y8</accession>
<keyword evidence="3" id="KW-1185">Reference proteome</keyword>
<proteinExistence type="predicted"/>
<name>A0A150G0Y8_GONPE</name>
<dbReference type="Proteomes" id="UP000075714">
    <property type="component" value="Unassembled WGS sequence"/>
</dbReference>
<feature type="region of interest" description="Disordered" evidence="1">
    <location>
        <begin position="141"/>
        <end position="254"/>
    </location>
</feature>